<evidence type="ECO:0000256" key="7">
    <source>
        <dbReference type="ARBA" id="ARBA00023004"/>
    </source>
</evidence>
<name>A0AAE3H4S8_9BACT</name>
<dbReference type="Proteomes" id="UP001204144">
    <property type="component" value="Unassembled WGS sequence"/>
</dbReference>
<keyword evidence="5" id="KW-0732">Signal</keyword>
<gene>
    <name evidence="11" type="ORF">EGI31_13575</name>
</gene>
<dbReference type="GO" id="GO:0046872">
    <property type="term" value="F:metal ion binding"/>
    <property type="evidence" value="ECO:0007669"/>
    <property type="project" value="UniProtKB-KW"/>
</dbReference>
<keyword evidence="3 8" id="KW-0349">Heme</keyword>
<reference evidence="11 12" key="1">
    <citation type="submission" date="2018-11" db="EMBL/GenBank/DDBJ databases">
        <title>Novel bacteria species description.</title>
        <authorList>
            <person name="Han J.-H."/>
        </authorList>
    </citation>
    <scope>NUCLEOTIDE SEQUENCE [LARGE SCALE GENOMIC DNA]</scope>
    <source>
        <strain evidence="11 12">KCTC23259</strain>
    </source>
</reference>
<evidence type="ECO:0000256" key="5">
    <source>
        <dbReference type="ARBA" id="ARBA00022729"/>
    </source>
</evidence>
<comment type="cofactor">
    <cofactor evidence="1">
        <name>pyrroloquinoline quinone</name>
        <dbReference type="ChEBI" id="CHEBI:58442"/>
    </cofactor>
</comment>
<keyword evidence="4 8" id="KW-0479">Metal-binding</keyword>
<keyword evidence="12" id="KW-1185">Reference proteome</keyword>
<evidence type="ECO:0000259" key="10">
    <source>
        <dbReference type="PROSITE" id="PS51007"/>
    </source>
</evidence>
<dbReference type="GO" id="GO:0048038">
    <property type="term" value="F:quinone binding"/>
    <property type="evidence" value="ECO:0007669"/>
    <property type="project" value="InterPro"/>
</dbReference>
<dbReference type="Pfam" id="PF01011">
    <property type="entry name" value="PQQ"/>
    <property type="match status" value="1"/>
</dbReference>
<keyword evidence="6" id="KW-0560">Oxidoreductase</keyword>
<evidence type="ECO:0000313" key="12">
    <source>
        <dbReference type="Proteomes" id="UP001204144"/>
    </source>
</evidence>
<evidence type="ECO:0000313" key="11">
    <source>
        <dbReference type="EMBL" id="MCP9763981.1"/>
    </source>
</evidence>
<dbReference type="PANTHER" id="PTHR32303">
    <property type="entry name" value="QUINOPROTEIN ALCOHOL DEHYDROGENASE (CYTOCHROME C)"/>
    <property type="match status" value="1"/>
</dbReference>
<comment type="caution">
    <text evidence="11">The sequence shown here is derived from an EMBL/GenBank/DDBJ whole genome shotgun (WGS) entry which is preliminary data.</text>
</comment>
<dbReference type="InterPro" id="IPR036909">
    <property type="entry name" value="Cyt_c-like_dom_sf"/>
</dbReference>
<dbReference type="GO" id="GO:0009055">
    <property type="term" value="F:electron transfer activity"/>
    <property type="evidence" value="ECO:0007669"/>
    <property type="project" value="InterPro"/>
</dbReference>
<evidence type="ECO:0000256" key="1">
    <source>
        <dbReference type="ARBA" id="ARBA00001931"/>
    </source>
</evidence>
<dbReference type="PANTHER" id="PTHR32303:SF4">
    <property type="entry name" value="QUINOPROTEIN GLUCOSE DEHYDROGENASE"/>
    <property type="match status" value="1"/>
</dbReference>
<dbReference type="GO" id="GO:0016614">
    <property type="term" value="F:oxidoreductase activity, acting on CH-OH group of donors"/>
    <property type="evidence" value="ECO:0007669"/>
    <property type="project" value="InterPro"/>
</dbReference>
<feature type="domain" description="Cytochrome c" evidence="10">
    <location>
        <begin position="41"/>
        <end position="120"/>
    </location>
</feature>
<dbReference type="RefSeq" id="WP_255037741.1">
    <property type="nucleotide sequence ID" value="NZ_RJUF01000050.1"/>
</dbReference>
<evidence type="ECO:0000256" key="8">
    <source>
        <dbReference type="PROSITE-ProRule" id="PRU00433"/>
    </source>
</evidence>
<dbReference type="InterPro" id="IPR017511">
    <property type="entry name" value="PQQ_mDH"/>
</dbReference>
<dbReference type="GO" id="GO:0016020">
    <property type="term" value="C:membrane"/>
    <property type="evidence" value="ECO:0007669"/>
    <property type="project" value="InterPro"/>
</dbReference>
<sequence>MNKTLGILLCLIAAQVNVHSQTKPIPKTELPTALDGVYTNDQVASVTEVYANHCAACHGSDLRGTEGGTALVGERFQTKWKNKTLRELYLTTKTTMPKTQPNSLDEKTYASLIAFVLKANGFPAGEKTLSFKNPSEKILMGMAPPSRVSMGFRPALVNTKPKTIEAEWKQHRGDFASTNYSPLDQINESNVSQMKIAWRWKTDNFGPNTEFYFKSTPLMVKGILYTTAGLSRSVAAIDGETGETLWTFRLDEKERKAYVPRQNSGRGVAYWEDKVNGKDRIVFVSPSFQLVALDAQTGHLVQDFGENGIVDLKKGLDSNLDPSISTIGSTSPPIIVNNVIVIGSSFPVGLAPTSKTQVRGDILGYDVKTGKKIWTFHTIPQAGELGNETWKQESWKYTGNSGAWAPLTADPDLGYVYLPIEAPTGDFYGGHRPGDNLFSQSLVCLNAKTGERVWHYQLVHHDIWDYDLPAPPILADIQVDGKPIKAVVQVTKQAFAFVFDRITGQPVWPIEEKPVPKSSVPGEITSPTQPFPTKPAPFDRQGYSDDILVDFTPEIKKEAQKIAAKFHKGPLYTPVNLYNPPKELGTLMIPDAVGGANWQGGVVDPETGVLYVSSSTVLRPMSIEAAPKGAGDMDYVAFLGSSRIGPYGLPLVKPPYGRITAIDLNKGEHQWMVPNSDTPEWVKSIPALKGLKIPRTGSPERVGMLVTKSLLFAGEGSGLYASDGGGGKVFRAHDKATGKIISEIKLPANQTGVPMTYSINGKQYIVVAVGAVGHPGELVALSL</sequence>
<keyword evidence="7 8" id="KW-0408">Iron</keyword>
<dbReference type="AlphaFoldDB" id="A0AAE3H4S8"/>
<dbReference type="SMART" id="SM00564">
    <property type="entry name" value="PQQ"/>
    <property type="match status" value="5"/>
</dbReference>
<accession>A0AAE3H4S8</accession>
<dbReference type="SUPFAM" id="SSF50998">
    <property type="entry name" value="Quinoprotein alcohol dehydrogenase-like"/>
    <property type="match status" value="1"/>
</dbReference>
<dbReference type="Gene3D" id="2.140.10.10">
    <property type="entry name" value="Quinoprotein alcohol dehydrogenase-like superfamily"/>
    <property type="match status" value="2"/>
</dbReference>
<feature type="region of interest" description="Disordered" evidence="9">
    <location>
        <begin position="513"/>
        <end position="537"/>
    </location>
</feature>
<evidence type="ECO:0000256" key="3">
    <source>
        <dbReference type="ARBA" id="ARBA00022617"/>
    </source>
</evidence>
<dbReference type="Pfam" id="PF13442">
    <property type="entry name" value="Cytochrome_CBB3"/>
    <property type="match status" value="1"/>
</dbReference>
<protein>
    <submittedName>
        <fullName evidence="11">Pyrroloquinoline quinone-dependent dehydrogenase</fullName>
    </submittedName>
</protein>
<evidence type="ECO:0000256" key="6">
    <source>
        <dbReference type="ARBA" id="ARBA00023002"/>
    </source>
</evidence>
<evidence type="ECO:0000256" key="9">
    <source>
        <dbReference type="SAM" id="MobiDB-lite"/>
    </source>
</evidence>
<organism evidence="11 12">
    <name type="scientific">Lacihabitans soyangensis</name>
    <dbReference type="NCBI Taxonomy" id="869394"/>
    <lineage>
        <taxon>Bacteria</taxon>
        <taxon>Pseudomonadati</taxon>
        <taxon>Bacteroidota</taxon>
        <taxon>Cytophagia</taxon>
        <taxon>Cytophagales</taxon>
        <taxon>Leadbetterellaceae</taxon>
        <taxon>Lacihabitans</taxon>
    </lineage>
</organism>
<evidence type="ECO:0000256" key="4">
    <source>
        <dbReference type="ARBA" id="ARBA00022723"/>
    </source>
</evidence>
<dbReference type="InterPro" id="IPR002372">
    <property type="entry name" value="PQQ_rpt_dom"/>
</dbReference>
<evidence type="ECO:0000256" key="2">
    <source>
        <dbReference type="ARBA" id="ARBA00008156"/>
    </source>
</evidence>
<dbReference type="PROSITE" id="PS51007">
    <property type="entry name" value="CYTC"/>
    <property type="match status" value="1"/>
</dbReference>
<comment type="similarity">
    <text evidence="2">Belongs to the bacterial PQQ dehydrogenase family.</text>
</comment>
<dbReference type="Gene3D" id="1.10.760.10">
    <property type="entry name" value="Cytochrome c-like domain"/>
    <property type="match status" value="1"/>
</dbReference>
<dbReference type="SUPFAM" id="SSF46626">
    <property type="entry name" value="Cytochrome c"/>
    <property type="match status" value="1"/>
</dbReference>
<dbReference type="EMBL" id="RJUF01000050">
    <property type="protein sequence ID" value="MCP9763981.1"/>
    <property type="molecule type" value="Genomic_DNA"/>
</dbReference>
<dbReference type="InterPro" id="IPR011047">
    <property type="entry name" value="Quinoprotein_ADH-like_sf"/>
</dbReference>
<dbReference type="InterPro" id="IPR009056">
    <property type="entry name" value="Cyt_c-like_dom"/>
</dbReference>
<dbReference type="InterPro" id="IPR018391">
    <property type="entry name" value="PQQ_b-propeller_rpt"/>
</dbReference>
<proteinExistence type="inferred from homology"/>
<dbReference type="CDD" id="cd10280">
    <property type="entry name" value="PQQ_mGDH"/>
    <property type="match status" value="1"/>
</dbReference>
<dbReference type="GO" id="GO:0020037">
    <property type="term" value="F:heme binding"/>
    <property type="evidence" value="ECO:0007669"/>
    <property type="project" value="InterPro"/>
</dbReference>